<dbReference type="Pfam" id="PF07452">
    <property type="entry name" value="CHRD"/>
    <property type="match status" value="1"/>
</dbReference>
<keyword evidence="1" id="KW-0732">Signal</keyword>
<dbReference type="RefSeq" id="WP_377849824.1">
    <property type="nucleotide sequence ID" value="NZ_JBHLZU010000002.1"/>
</dbReference>
<reference evidence="3 4" key="1">
    <citation type="submission" date="2024-09" db="EMBL/GenBank/DDBJ databases">
        <authorList>
            <person name="Sun Q."/>
            <person name="Mori K."/>
        </authorList>
    </citation>
    <scope>NUCLEOTIDE SEQUENCE [LARGE SCALE GENOMIC DNA]</scope>
    <source>
        <strain evidence="3 4">TBRC 7907</strain>
    </source>
</reference>
<dbReference type="EMBL" id="JBHLZU010000002">
    <property type="protein sequence ID" value="MFB9902747.1"/>
    <property type="molecule type" value="Genomic_DNA"/>
</dbReference>
<accession>A0ABV5ZPD7</accession>
<keyword evidence="4" id="KW-1185">Reference proteome</keyword>
<name>A0ABV5ZPD7_9PSEU</name>
<feature type="chain" id="PRO_5045179559" evidence="1">
    <location>
        <begin position="29"/>
        <end position="176"/>
    </location>
</feature>
<dbReference type="InterPro" id="IPR010895">
    <property type="entry name" value="CHRD"/>
</dbReference>
<evidence type="ECO:0000256" key="1">
    <source>
        <dbReference type="SAM" id="SignalP"/>
    </source>
</evidence>
<dbReference type="SMART" id="SM00754">
    <property type="entry name" value="CHRD"/>
    <property type="match status" value="1"/>
</dbReference>
<gene>
    <name evidence="3" type="ORF">ACFFQA_02225</name>
</gene>
<evidence type="ECO:0000313" key="4">
    <source>
        <dbReference type="Proteomes" id="UP001589693"/>
    </source>
</evidence>
<comment type="caution">
    <text evidence="3">The sequence shown here is derived from an EMBL/GenBank/DDBJ whole genome shotgun (WGS) entry which is preliminary data.</text>
</comment>
<evidence type="ECO:0000313" key="3">
    <source>
        <dbReference type="EMBL" id="MFB9902747.1"/>
    </source>
</evidence>
<dbReference type="Proteomes" id="UP001589693">
    <property type="component" value="Unassembled WGS sequence"/>
</dbReference>
<feature type="signal peptide" evidence="1">
    <location>
        <begin position="1"/>
        <end position="28"/>
    </location>
</feature>
<organism evidence="3 4">
    <name type="scientific">Allokutzneria oryzae</name>
    <dbReference type="NCBI Taxonomy" id="1378989"/>
    <lineage>
        <taxon>Bacteria</taxon>
        <taxon>Bacillati</taxon>
        <taxon>Actinomycetota</taxon>
        <taxon>Actinomycetes</taxon>
        <taxon>Pseudonocardiales</taxon>
        <taxon>Pseudonocardiaceae</taxon>
        <taxon>Allokutzneria</taxon>
    </lineage>
</organism>
<evidence type="ECO:0000259" key="2">
    <source>
        <dbReference type="SMART" id="SM00754"/>
    </source>
</evidence>
<protein>
    <submittedName>
        <fullName evidence="3">CHRD domain-containing protein</fullName>
    </submittedName>
</protein>
<feature type="domain" description="CHRD" evidence="2">
    <location>
        <begin position="62"/>
        <end position="176"/>
    </location>
</feature>
<sequence>MRLSPRNLAVSAIAAALALAALSPVAGAAEAHHEQRGVGVGIGLGLDVDLGLGLGLDLGVGGSYSAVLTGRAEVPGPGDSDGRGYASVDVGAKRVCAAISVNRIGTATAAHIHRGAAGTSGPVVVNLKAPANGRSYGCAEVSRELAREIRMHPSRFYVNVHNAEFAAGAVRGQLRR</sequence>
<proteinExistence type="predicted"/>